<reference evidence="2 3" key="1">
    <citation type="submission" date="2023-04" db="EMBL/GenBank/DDBJ databases">
        <title>Forest soil microbial communities from Buena Vista Peninsula, Colon Province, Panama.</title>
        <authorList>
            <person name="Bouskill N."/>
        </authorList>
    </citation>
    <scope>NUCLEOTIDE SEQUENCE [LARGE SCALE GENOMIC DNA]</scope>
    <source>
        <strain evidence="2 3">CFH S0262</strain>
    </source>
</reference>
<organism evidence="2 3">
    <name type="scientific">Prescottella agglutinans</name>
    <dbReference type="NCBI Taxonomy" id="1644129"/>
    <lineage>
        <taxon>Bacteria</taxon>
        <taxon>Bacillati</taxon>
        <taxon>Actinomycetota</taxon>
        <taxon>Actinomycetes</taxon>
        <taxon>Mycobacteriales</taxon>
        <taxon>Nocardiaceae</taxon>
        <taxon>Prescottella</taxon>
    </lineage>
</organism>
<accession>A0ABT6MB39</accession>
<dbReference type="InterPro" id="IPR049240">
    <property type="entry name" value="DUF6875"/>
</dbReference>
<name>A0ABT6MB39_9NOCA</name>
<dbReference type="EMBL" id="JARXVC010000004">
    <property type="protein sequence ID" value="MDH6280629.1"/>
    <property type="molecule type" value="Genomic_DNA"/>
</dbReference>
<dbReference type="Pfam" id="PF21780">
    <property type="entry name" value="DUF6875"/>
    <property type="match status" value="1"/>
</dbReference>
<comment type="caution">
    <text evidence="2">The sequence shown here is derived from an EMBL/GenBank/DDBJ whole genome shotgun (WGS) entry which is preliminary data.</text>
</comment>
<sequence length="224" mass="24387">MRIGQEDNVTSIRLEKLFGGDAVGGTGHRCSEVLRSWVCDYLIRPHPDLGRSGPVCPFTNPSISRGLLWVGFIDGGDVGVQQMTEAVDEIFGAFPGLPPVDGDDALLKAVLLVFPDVSDYSLIEEAQREGKSKFVREGLMLGQFYPGCTTSGLRNKAFPALDAPLPILAVRNMVGSDFPFLAERSEWVDAYLKKFANRIPGPVRSSITEKVVGESFAADARPDR</sequence>
<proteinExistence type="predicted"/>
<protein>
    <recommendedName>
        <fullName evidence="1">DUF6875 domain-containing protein</fullName>
    </recommendedName>
</protein>
<evidence type="ECO:0000259" key="1">
    <source>
        <dbReference type="Pfam" id="PF21780"/>
    </source>
</evidence>
<feature type="domain" description="DUF6875" evidence="1">
    <location>
        <begin position="34"/>
        <end position="204"/>
    </location>
</feature>
<dbReference type="Proteomes" id="UP001160334">
    <property type="component" value="Unassembled WGS sequence"/>
</dbReference>
<gene>
    <name evidence="2" type="ORF">M2280_001842</name>
</gene>
<evidence type="ECO:0000313" key="2">
    <source>
        <dbReference type="EMBL" id="MDH6280629.1"/>
    </source>
</evidence>
<keyword evidence="3" id="KW-1185">Reference proteome</keyword>
<evidence type="ECO:0000313" key="3">
    <source>
        <dbReference type="Proteomes" id="UP001160334"/>
    </source>
</evidence>